<name>A0A219AP44_METCM</name>
<dbReference type="GeneID" id="33937099"/>
<feature type="region of interest" description="Disordered" evidence="1">
    <location>
        <begin position="1"/>
        <end position="26"/>
    </location>
</feature>
<dbReference type="RefSeq" id="XP_022285088.1">
    <property type="nucleotide sequence ID" value="XM_022429906.1"/>
</dbReference>
<keyword evidence="3" id="KW-1185">Reference proteome</keyword>
<organism evidence="2 3">
    <name type="scientific">Pochonia chlamydosporia 170</name>
    <dbReference type="NCBI Taxonomy" id="1380566"/>
    <lineage>
        <taxon>Eukaryota</taxon>
        <taxon>Fungi</taxon>
        <taxon>Dikarya</taxon>
        <taxon>Ascomycota</taxon>
        <taxon>Pezizomycotina</taxon>
        <taxon>Sordariomycetes</taxon>
        <taxon>Hypocreomycetidae</taxon>
        <taxon>Hypocreales</taxon>
        <taxon>Clavicipitaceae</taxon>
        <taxon>Pochonia</taxon>
    </lineage>
</organism>
<dbReference type="KEGG" id="pchm:VFPPC_18264"/>
<reference evidence="2 3" key="1">
    <citation type="journal article" date="2016" name="PLoS Pathog.">
        <title>Biosynthesis of antibiotic leucinostatins in bio-control fungus Purpureocillium lilacinum and their inhibition on phytophthora revealed by genome mining.</title>
        <authorList>
            <person name="Wang G."/>
            <person name="Liu Z."/>
            <person name="Lin R."/>
            <person name="Li E."/>
            <person name="Mao Z."/>
            <person name="Ling J."/>
            <person name="Yang Y."/>
            <person name="Yin W.B."/>
            <person name="Xie B."/>
        </authorList>
    </citation>
    <scope>NUCLEOTIDE SEQUENCE [LARGE SCALE GENOMIC DNA]</scope>
    <source>
        <strain evidence="2">170</strain>
    </source>
</reference>
<dbReference type="EMBL" id="LSBJ02000010">
    <property type="protein sequence ID" value="OWT42596.1"/>
    <property type="molecule type" value="Genomic_DNA"/>
</dbReference>
<comment type="caution">
    <text evidence="2">The sequence shown here is derived from an EMBL/GenBank/DDBJ whole genome shotgun (WGS) entry which is preliminary data.</text>
</comment>
<gene>
    <name evidence="2" type="ORF">VFPPC_18264</name>
</gene>
<proteinExistence type="predicted"/>
<sequence>MEHPPRQTMINHTPLPPATAPTKYRPATNPAKLHVRFSGGGDLRYGGGWAVSAYLSFGVFVVKTLRGKGQVCLLVNDRIFPGKVAAGEFMWLAGSCVVDFGD</sequence>
<dbReference type="AlphaFoldDB" id="A0A219AP44"/>
<evidence type="ECO:0000256" key="1">
    <source>
        <dbReference type="SAM" id="MobiDB-lite"/>
    </source>
</evidence>
<evidence type="ECO:0000313" key="3">
    <source>
        <dbReference type="Proteomes" id="UP000078397"/>
    </source>
</evidence>
<protein>
    <submittedName>
        <fullName evidence="2">Uncharacterized protein</fullName>
    </submittedName>
</protein>
<dbReference type="Proteomes" id="UP000078397">
    <property type="component" value="Unassembled WGS sequence"/>
</dbReference>
<accession>A0A219AP44</accession>
<evidence type="ECO:0000313" key="2">
    <source>
        <dbReference type="EMBL" id="OWT42596.1"/>
    </source>
</evidence>